<evidence type="ECO:0000256" key="2">
    <source>
        <dbReference type="ARBA" id="ARBA00023125"/>
    </source>
</evidence>
<keyword evidence="7" id="KW-1185">Reference proteome</keyword>
<dbReference type="InterPro" id="IPR050707">
    <property type="entry name" value="HTH_MetabolicPath_Reg"/>
</dbReference>
<evidence type="ECO:0000313" key="7">
    <source>
        <dbReference type="Proteomes" id="UP001057291"/>
    </source>
</evidence>
<reference evidence="6" key="1">
    <citation type="journal article" date="2023" name="Int. J. Syst. Evol. Microbiol.">
        <title>Collibacillus ludicampi gen. nov., sp. nov., a new soil bacterium of the family Alicyclobacillaceae.</title>
        <authorList>
            <person name="Jojima T."/>
            <person name="Ioku Y."/>
            <person name="Fukuta Y."/>
            <person name="Shirasaka N."/>
            <person name="Matsumura Y."/>
            <person name="Mori M."/>
        </authorList>
    </citation>
    <scope>NUCLEOTIDE SEQUENCE</scope>
    <source>
        <strain evidence="6">TP075</strain>
    </source>
</reference>
<comment type="caution">
    <text evidence="6">The sequence shown here is derived from an EMBL/GenBank/DDBJ whole genome shotgun (WGS) entry which is preliminary data.</text>
</comment>
<dbReference type="GO" id="GO:0045892">
    <property type="term" value="P:negative regulation of DNA-templated transcription"/>
    <property type="evidence" value="ECO:0007669"/>
    <property type="project" value="TreeGrafter"/>
</dbReference>
<dbReference type="EMBL" id="BOQE01000001">
    <property type="protein sequence ID" value="GIM45514.1"/>
    <property type="molecule type" value="Genomic_DNA"/>
</dbReference>
<dbReference type="InterPro" id="IPR036390">
    <property type="entry name" value="WH_DNA-bd_sf"/>
</dbReference>
<dbReference type="Pfam" id="PF01614">
    <property type="entry name" value="IclR_C"/>
    <property type="match status" value="1"/>
</dbReference>
<dbReference type="InterPro" id="IPR029016">
    <property type="entry name" value="GAF-like_dom_sf"/>
</dbReference>
<dbReference type="GO" id="GO:0003677">
    <property type="term" value="F:DNA binding"/>
    <property type="evidence" value="ECO:0007669"/>
    <property type="project" value="UniProtKB-KW"/>
</dbReference>
<feature type="domain" description="HTH iclR-type" evidence="4">
    <location>
        <begin position="17"/>
        <end position="78"/>
    </location>
</feature>
<dbReference type="AlphaFoldDB" id="A0AAV4LCX6"/>
<dbReference type="SUPFAM" id="SSF55781">
    <property type="entry name" value="GAF domain-like"/>
    <property type="match status" value="1"/>
</dbReference>
<dbReference type="SMART" id="SM00346">
    <property type="entry name" value="HTH_ICLR"/>
    <property type="match status" value="1"/>
</dbReference>
<dbReference type="Gene3D" id="1.10.10.10">
    <property type="entry name" value="Winged helix-like DNA-binding domain superfamily/Winged helix DNA-binding domain"/>
    <property type="match status" value="1"/>
</dbReference>
<evidence type="ECO:0000256" key="1">
    <source>
        <dbReference type="ARBA" id="ARBA00023015"/>
    </source>
</evidence>
<evidence type="ECO:0000259" key="5">
    <source>
        <dbReference type="PROSITE" id="PS51078"/>
    </source>
</evidence>
<dbReference type="InterPro" id="IPR014757">
    <property type="entry name" value="Tscrpt_reg_IclR_C"/>
</dbReference>
<dbReference type="GO" id="GO:0003700">
    <property type="term" value="F:DNA-binding transcription factor activity"/>
    <property type="evidence" value="ECO:0007669"/>
    <property type="project" value="TreeGrafter"/>
</dbReference>
<organism evidence="6 7">
    <name type="scientific">Collibacillus ludicampi</name>
    <dbReference type="NCBI Taxonomy" id="2771369"/>
    <lineage>
        <taxon>Bacteria</taxon>
        <taxon>Bacillati</taxon>
        <taxon>Bacillota</taxon>
        <taxon>Bacilli</taxon>
        <taxon>Bacillales</taxon>
        <taxon>Alicyclobacillaceae</taxon>
        <taxon>Collibacillus</taxon>
    </lineage>
</organism>
<evidence type="ECO:0000256" key="3">
    <source>
        <dbReference type="ARBA" id="ARBA00023163"/>
    </source>
</evidence>
<dbReference type="PROSITE" id="PS51077">
    <property type="entry name" value="HTH_ICLR"/>
    <property type="match status" value="1"/>
</dbReference>
<dbReference type="PANTHER" id="PTHR30136:SF24">
    <property type="entry name" value="HTH-TYPE TRANSCRIPTIONAL REPRESSOR ALLR"/>
    <property type="match status" value="1"/>
</dbReference>
<dbReference type="InterPro" id="IPR036388">
    <property type="entry name" value="WH-like_DNA-bd_sf"/>
</dbReference>
<dbReference type="Proteomes" id="UP001057291">
    <property type="component" value="Unassembled WGS sequence"/>
</dbReference>
<sequence>MDMDIYKFEGGRVLEASKSLSRALELLVHWRDRPTVTLDELVAVTGWPKTTVHRLVTSLVSAGLLAPGTEGYGYRLGLTWLEYGQLVADRLDIRAISLPLMKQLCDEVDEAVNLVVADGDEAIYIEKVDCNHPVRVYTRVGRRAPLYAGACPRILLAYKSDEEIESYLQRVDLKAYASRTLTDRDKLISVLRESRRKGYTVSYAELEEGTAAIGLPIFDHRGQCVAGLSLAGPDTRFQEKDIPVLLAAARRTAEEISKSLGYKR</sequence>
<dbReference type="SUPFAM" id="SSF46785">
    <property type="entry name" value="Winged helix' DNA-binding domain"/>
    <property type="match status" value="1"/>
</dbReference>
<keyword evidence="2" id="KW-0238">DNA-binding</keyword>
<accession>A0AAV4LCX6</accession>
<evidence type="ECO:0000259" key="4">
    <source>
        <dbReference type="PROSITE" id="PS51077"/>
    </source>
</evidence>
<dbReference type="InterPro" id="IPR005471">
    <property type="entry name" value="Tscrpt_reg_IclR_N"/>
</dbReference>
<evidence type="ECO:0000313" key="6">
    <source>
        <dbReference type="EMBL" id="GIM45514.1"/>
    </source>
</evidence>
<gene>
    <name evidence="6" type="primary">kipR</name>
    <name evidence="6" type="ORF">DNHGIG_10630</name>
</gene>
<dbReference type="PROSITE" id="PS51078">
    <property type="entry name" value="ICLR_ED"/>
    <property type="match status" value="1"/>
</dbReference>
<name>A0AAV4LCX6_9BACL</name>
<protein>
    <submittedName>
        <fullName evidence="6">HTH-type transcriptional regulator KipR</fullName>
    </submittedName>
</protein>
<proteinExistence type="predicted"/>
<dbReference type="Pfam" id="PF09339">
    <property type="entry name" value="HTH_IclR"/>
    <property type="match status" value="1"/>
</dbReference>
<dbReference type="PANTHER" id="PTHR30136">
    <property type="entry name" value="HELIX-TURN-HELIX TRANSCRIPTIONAL REGULATOR, ICLR FAMILY"/>
    <property type="match status" value="1"/>
</dbReference>
<feature type="domain" description="IclR-ED" evidence="5">
    <location>
        <begin position="79"/>
        <end position="262"/>
    </location>
</feature>
<keyword evidence="1" id="KW-0805">Transcription regulation</keyword>
<keyword evidence="3" id="KW-0804">Transcription</keyword>
<dbReference type="Gene3D" id="3.30.450.40">
    <property type="match status" value="1"/>
</dbReference>